<dbReference type="NCBIfam" id="NF038133">
    <property type="entry name" value="choice_anch_L"/>
    <property type="match status" value="1"/>
</dbReference>
<dbReference type="InterPro" id="IPR026341">
    <property type="entry name" value="T9SS_type_B"/>
</dbReference>
<accession>A0A2S7SUG6</accession>
<organism evidence="2 3">
    <name type="scientific">Flavipsychrobacter stenotrophus</name>
    <dbReference type="NCBI Taxonomy" id="2077091"/>
    <lineage>
        <taxon>Bacteria</taxon>
        <taxon>Pseudomonadati</taxon>
        <taxon>Bacteroidota</taxon>
        <taxon>Chitinophagia</taxon>
        <taxon>Chitinophagales</taxon>
        <taxon>Chitinophagaceae</taxon>
        <taxon>Flavipsychrobacter</taxon>
    </lineage>
</organism>
<dbReference type="InterPro" id="IPR049804">
    <property type="entry name" value="Choice_anch_L"/>
</dbReference>
<reference evidence="2 3" key="1">
    <citation type="submission" date="2018-01" db="EMBL/GenBank/DDBJ databases">
        <title>A novel member of the phylum Bacteroidetes isolated from glacier ice.</title>
        <authorList>
            <person name="Liu Q."/>
            <person name="Xin Y.-H."/>
        </authorList>
    </citation>
    <scope>NUCLEOTIDE SEQUENCE [LARGE SCALE GENOMIC DNA]</scope>
    <source>
        <strain evidence="2 3">RB1R16</strain>
    </source>
</reference>
<evidence type="ECO:0000256" key="1">
    <source>
        <dbReference type="SAM" id="SignalP"/>
    </source>
</evidence>
<dbReference type="OrthoDB" id="9765926at2"/>
<name>A0A2S7SUG6_9BACT</name>
<dbReference type="Proteomes" id="UP000239872">
    <property type="component" value="Unassembled WGS sequence"/>
</dbReference>
<protein>
    <recommendedName>
        <fullName evidence="4">Ig-like domain-containing protein</fullName>
    </recommendedName>
</protein>
<comment type="caution">
    <text evidence="2">The sequence shown here is derived from an EMBL/GenBank/DDBJ whole genome shotgun (WGS) entry which is preliminary data.</text>
</comment>
<proteinExistence type="predicted"/>
<dbReference type="EMBL" id="PPSL01000003">
    <property type="protein sequence ID" value="PQJ10572.1"/>
    <property type="molecule type" value="Genomic_DNA"/>
</dbReference>
<dbReference type="InterPro" id="IPR038081">
    <property type="entry name" value="CalX-like_sf"/>
</dbReference>
<keyword evidence="1" id="KW-0732">Signal</keyword>
<feature type="chain" id="PRO_5015447919" description="Ig-like domain-containing protein" evidence="1">
    <location>
        <begin position="25"/>
        <end position="894"/>
    </location>
</feature>
<sequence>MRKIYLLFALMISTAVLKPLASSAQLVITPSVTAAALANKLVGTGVIIIAPTLTCPTVANGTFVGPSTLSFDSGIVLSSGRVLTAPGTPGSNGPQSLFASTNTGAGGDPQLTALAGQPTFDRCILEFDFRPAGDTVKFNYVFGSEEYNGYTCSSFNDVFGFFISGPGFASPTNIALVPGTTIPVCINSVNCSTGAICTSLVGPGAPYCPYYVNNTAGTTITYYGLTTTLQAIASVTPCDTYHLKIGIADGTDHIYDSGVFIEAGSLTSTGINVHPVGMNSADTTTGGQYCIRGCLPGQFVFNISNPMAGNFSIHYAIGGTAVNGVDYSTIADSVVIPAGGTSATLFINPLVVTPATGIRTIKLYILSPYTCGAAGPVIIDSAVMNIYDGFYVHIVNPDTTICEGQSVHITGQGDTSLTYSWTPLGTTAFDTLQVDVMPTNTTTYVLTGILTGAGCPSASDSMRVTVIHPFIVDVGPTIQNTCVGVPLILHASVFDIGGGPATGSFSYNWNPTTYMTGATTANPIVTPTVAGDLNYSLTVTEVSAGCTAPGTLIVHVLPNDFALLNPDSVICFNGIIPMRVNGDTEFSYHWEPNGFVNNANIINPIATISASTVFTVTASYPGCPDMVHTVNLTVESPNVDIRTKDTAFCVGDSIKLDVVAGPPGQPYTLSWTPTTYLINETTLTPTFVSDIVGDYPYTITITSPNGCVSTDMVTLSPRPPAHIGITPGSGIVGYGEHIQLDAVNLTSYPLIYWWTPNDGTLDNPNINNPIAVITDSVTFVVYAMNEWGCRDSASVTLQTIDGNVEFVPSAFTPNGDGLNDIFRIINVRYHKLVMFNVYNRWGELVYHNDTDPKKGWDGTFNGVAQDMGIFHYMIVIGRADGKLREYKGDVTLIR</sequence>
<gene>
    <name evidence="2" type="ORF">CJD36_011395</name>
</gene>
<dbReference type="RefSeq" id="WP_105039300.1">
    <property type="nucleotide sequence ID" value="NZ_PPSL01000003.1"/>
</dbReference>
<dbReference type="Pfam" id="PF13585">
    <property type="entry name" value="CHU_C"/>
    <property type="match status" value="1"/>
</dbReference>
<evidence type="ECO:0008006" key="4">
    <source>
        <dbReference type="Google" id="ProtNLM"/>
    </source>
</evidence>
<feature type="signal peptide" evidence="1">
    <location>
        <begin position="1"/>
        <end position="24"/>
    </location>
</feature>
<evidence type="ECO:0000313" key="3">
    <source>
        <dbReference type="Proteomes" id="UP000239872"/>
    </source>
</evidence>
<dbReference type="AlphaFoldDB" id="A0A2S7SUG6"/>
<keyword evidence="3" id="KW-1185">Reference proteome</keyword>
<dbReference type="NCBIfam" id="TIGR04131">
    <property type="entry name" value="Bac_Flav_CTERM"/>
    <property type="match status" value="1"/>
</dbReference>
<dbReference type="SUPFAM" id="SSF141072">
    <property type="entry name" value="CalX-like"/>
    <property type="match status" value="1"/>
</dbReference>
<evidence type="ECO:0000313" key="2">
    <source>
        <dbReference type="EMBL" id="PQJ10572.1"/>
    </source>
</evidence>
<dbReference type="Gene3D" id="2.60.40.2030">
    <property type="match status" value="1"/>
</dbReference>